<evidence type="ECO:0000313" key="2">
    <source>
        <dbReference type="EMBL" id="QIN77887.1"/>
    </source>
</evidence>
<proteinExistence type="predicted"/>
<sequence length="136" mass="15442">MTERMQRSLRDFRASKPGRRFRDRYERRHQETRSRLSPSSILYVVSGVLLVVASLFLGPAPGFGFGTAFIGLALLASEVHFIALFLDKAEVRLRSLGREFRDIWRTLPFAGKAILVAVAAFLTVAFLYGLYWLIFG</sequence>
<evidence type="ECO:0000313" key="3">
    <source>
        <dbReference type="Proteomes" id="UP000502706"/>
    </source>
</evidence>
<feature type="transmembrane region" description="Helical" evidence="1">
    <location>
        <begin position="36"/>
        <end position="57"/>
    </location>
</feature>
<gene>
    <name evidence="2" type="ORF">GBA65_04430</name>
</gene>
<keyword evidence="1" id="KW-0472">Membrane</keyword>
<organism evidence="2 3">
    <name type="scientific">Rubrobacter marinus</name>
    <dbReference type="NCBI Taxonomy" id="2653852"/>
    <lineage>
        <taxon>Bacteria</taxon>
        <taxon>Bacillati</taxon>
        <taxon>Actinomycetota</taxon>
        <taxon>Rubrobacteria</taxon>
        <taxon>Rubrobacterales</taxon>
        <taxon>Rubrobacteraceae</taxon>
        <taxon>Rubrobacter</taxon>
    </lineage>
</organism>
<evidence type="ECO:0000256" key="1">
    <source>
        <dbReference type="SAM" id="Phobius"/>
    </source>
</evidence>
<feature type="transmembrane region" description="Helical" evidence="1">
    <location>
        <begin position="63"/>
        <end position="86"/>
    </location>
</feature>
<keyword evidence="3" id="KW-1185">Reference proteome</keyword>
<accession>A0A6G8PUG6</accession>
<dbReference type="AlphaFoldDB" id="A0A6G8PUG6"/>
<dbReference type="EMBL" id="CP045121">
    <property type="protein sequence ID" value="QIN77887.1"/>
    <property type="molecule type" value="Genomic_DNA"/>
</dbReference>
<dbReference type="RefSeq" id="WP_166395567.1">
    <property type="nucleotide sequence ID" value="NZ_CP045121.1"/>
</dbReference>
<dbReference type="Proteomes" id="UP000502706">
    <property type="component" value="Chromosome"/>
</dbReference>
<keyword evidence="1" id="KW-0812">Transmembrane</keyword>
<keyword evidence="1" id="KW-1133">Transmembrane helix</keyword>
<name>A0A6G8PUG6_9ACTN</name>
<protein>
    <recommendedName>
        <fullName evidence="4">TIGR02611 family protein</fullName>
    </recommendedName>
</protein>
<dbReference type="KEGG" id="rmar:GBA65_04430"/>
<reference evidence="2 3" key="1">
    <citation type="submission" date="2019-10" db="EMBL/GenBank/DDBJ databases">
        <title>Rubrobacter sp nov SCSIO 52915 isolated from a deep-sea sediment in the South China Sea.</title>
        <authorList>
            <person name="Chen R.W."/>
        </authorList>
    </citation>
    <scope>NUCLEOTIDE SEQUENCE [LARGE SCALE GENOMIC DNA]</scope>
    <source>
        <strain evidence="2 3">SCSIO 52915</strain>
    </source>
</reference>
<feature type="transmembrane region" description="Helical" evidence="1">
    <location>
        <begin position="107"/>
        <end position="134"/>
    </location>
</feature>
<evidence type="ECO:0008006" key="4">
    <source>
        <dbReference type="Google" id="ProtNLM"/>
    </source>
</evidence>